<organism evidence="2">
    <name type="scientific">Siphoviridae sp. ctGMq5</name>
    <dbReference type="NCBI Taxonomy" id="2826220"/>
    <lineage>
        <taxon>Viruses</taxon>
        <taxon>Duplodnaviria</taxon>
        <taxon>Heunggongvirae</taxon>
        <taxon>Uroviricota</taxon>
        <taxon>Caudoviricetes</taxon>
    </lineage>
</organism>
<protein>
    <submittedName>
        <fullName evidence="2">Uncharacterized protein</fullName>
    </submittedName>
</protein>
<keyword evidence="1" id="KW-1133">Transmembrane helix</keyword>
<evidence type="ECO:0000256" key="1">
    <source>
        <dbReference type="SAM" id="Phobius"/>
    </source>
</evidence>
<proteinExistence type="predicted"/>
<accession>A0A8S5NMA5</accession>
<keyword evidence="1" id="KW-0812">Transmembrane</keyword>
<keyword evidence="1" id="KW-0472">Membrane</keyword>
<evidence type="ECO:0000313" key="2">
    <source>
        <dbReference type="EMBL" id="DAD95933.1"/>
    </source>
</evidence>
<dbReference type="EMBL" id="BK015206">
    <property type="protein sequence ID" value="DAD95933.1"/>
    <property type="molecule type" value="Genomic_DNA"/>
</dbReference>
<reference evidence="2" key="1">
    <citation type="journal article" date="2021" name="Proc. Natl. Acad. Sci. U.S.A.">
        <title>A Catalog of Tens of Thousands of Viruses from Human Metagenomes Reveals Hidden Associations with Chronic Diseases.</title>
        <authorList>
            <person name="Tisza M.J."/>
            <person name="Buck C.B."/>
        </authorList>
    </citation>
    <scope>NUCLEOTIDE SEQUENCE</scope>
    <source>
        <strain evidence="2">CtGMq5</strain>
    </source>
</reference>
<sequence length="52" mass="6087">MFNINYDAKYMLLIFGAMFLFGALFGPKERENFRFTVAFVLTVLMLLAIKFI</sequence>
<feature type="transmembrane region" description="Helical" evidence="1">
    <location>
        <begin position="32"/>
        <end position="49"/>
    </location>
</feature>
<feature type="transmembrane region" description="Helical" evidence="1">
    <location>
        <begin position="7"/>
        <end position="26"/>
    </location>
</feature>
<name>A0A8S5NMA5_9CAUD</name>